<feature type="compositionally biased region" description="Gly residues" evidence="1">
    <location>
        <begin position="363"/>
        <end position="374"/>
    </location>
</feature>
<reference evidence="3" key="1">
    <citation type="journal article" date="2019" name="Int. J. Syst. Evol. Microbiol.">
        <title>The Global Catalogue of Microorganisms (GCM) 10K type strain sequencing project: providing services to taxonomists for standard genome sequencing and annotation.</title>
        <authorList>
            <consortium name="The Broad Institute Genomics Platform"/>
            <consortium name="The Broad Institute Genome Sequencing Center for Infectious Disease"/>
            <person name="Wu L."/>
            <person name="Ma J."/>
        </authorList>
    </citation>
    <scope>NUCLEOTIDE SEQUENCE [LARGE SCALE GENOMIC DNA]</scope>
    <source>
        <strain evidence="3">CGMCC 4.7144</strain>
    </source>
</reference>
<dbReference type="InterPro" id="IPR038332">
    <property type="entry name" value="PPE_sf"/>
</dbReference>
<dbReference type="RefSeq" id="WP_377515662.1">
    <property type="nucleotide sequence ID" value="NZ_JBHSQS010000028.1"/>
</dbReference>
<keyword evidence="3" id="KW-1185">Reference proteome</keyword>
<dbReference type="Gene3D" id="1.20.1260.20">
    <property type="entry name" value="PPE superfamily"/>
    <property type="match status" value="1"/>
</dbReference>
<feature type="region of interest" description="Disordered" evidence="1">
    <location>
        <begin position="180"/>
        <end position="279"/>
    </location>
</feature>
<protein>
    <submittedName>
        <fullName evidence="2">WXG100 family type VII secretion target</fullName>
    </submittedName>
</protein>
<feature type="compositionally biased region" description="Gly residues" evidence="1">
    <location>
        <begin position="390"/>
        <end position="422"/>
    </location>
</feature>
<sequence>MSAPSWEEMARQVLVAGRPADVTSAALGWQALLGNVEEVKRLVDADIHDLGESWKGPAYDAFRTHMEALTKQAETIVDGARESGSDQHSIVTVLQTAAQDLERAQNAMPVPQGCVGDLAAARNGAIVIETGLFEASIRADFTGSWPMEKLGQLNDRIGEFFNNNTEDARKAYDQVSDDYAARERETPGGTQSEKRTGSGPSGVDLEGPTGTGGAGQPASLGGGPSTGGLGGEPSLGTGHVSSGGGGVGSGTHPDLSSGTGGYDGNAPSGSGKPSGAGSDLGGGALAGEYSSGLAGAGAGTGSLTGVNSGFGAGGGVPSATGLGAGGGGLGGTAGLGAGGGGPIPGGGSLGRPVSLSMPPMMGGAAGTGGAGRGVNGPSSRGGAAMAPGMVGAGGRGGSGSTGARAAGGGVRGGLTGTNGGVDDGNEESQHGTWLREDDDVWGPDDDGTDGVLR</sequence>
<accession>A0ABW1HFL9</accession>
<feature type="compositionally biased region" description="Gly residues" evidence="1">
    <location>
        <begin position="209"/>
        <end position="233"/>
    </location>
</feature>
<feature type="compositionally biased region" description="Basic and acidic residues" evidence="1">
    <location>
        <begin position="180"/>
        <end position="196"/>
    </location>
</feature>
<proteinExistence type="predicted"/>
<dbReference type="EMBL" id="JBHSQS010000028">
    <property type="protein sequence ID" value="MFC5927282.1"/>
    <property type="molecule type" value="Genomic_DNA"/>
</dbReference>
<evidence type="ECO:0000313" key="3">
    <source>
        <dbReference type="Proteomes" id="UP001596226"/>
    </source>
</evidence>
<feature type="region of interest" description="Disordered" evidence="1">
    <location>
        <begin position="342"/>
        <end position="453"/>
    </location>
</feature>
<organism evidence="2 3">
    <name type="scientific">Micromonospora vulcania</name>
    <dbReference type="NCBI Taxonomy" id="1441873"/>
    <lineage>
        <taxon>Bacteria</taxon>
        <taxon>Bacillati</taxon>
        <taxon>Actinomycetota</taxon>
        <taxon>Actinomycetes</taxon>
        <taxon>Micromonosporales</taxon>
        <taxon>Micromonosporaceae</taxon>
        <taxon>Micromonospora</taxon>
    </lineage>
</organism>
<comment type="caution">
    <text evidence="2">The sequence shown here is derived from an EMBL/GenBank/DDBJ whole genome shotgun (WGS) entry which is preliminary data.</text>
</comment>
<evidence type="ECO:0000256" key="1">
    <source>
        <dbReference type="SAM" id="MobiDB-lite"/>
    </source>
</evidence>
<evidence type="ECO:0000313" key="2">
    <source>
        <dbReference type="EMBL" id="MFC5927282.1"/>
    </source>
</evidence>
<feature type="compositionally biased region" description="Acidic residues" evidence="1">
    <location>
        <begin position="436"/>
        <end position="453"/>
    </location>
</feature>
<gene>
    <name evidence="2" type="ORF">ACFQGL_28470</name>
</gene>
<feature type="compositionally biased region" description="Low complexity" evidence="1">
    <location>
        <begin position="375"/>
        <end position="389"/>
    </location>
</feature>
<name>A0ABW1HFL9_9ACTN</name>
<dbReference type="Proteomes" id="UP001596226">
    <property type="component" value="Unassembled WGS sequence"/>
</dbReference>